<keyword evidence="2" id="KW-1185">Reference proteome</keyword>
<proteinExistence type="predicted"/>
<accession>A0A081CLP8</accession>
<sequence length="1268" mass="138282">MRHKRLILGAGDAWSYSVWRPNPTPRVQLPPNEAAGPSRPSPPRTLAAAQPPIPPPPLPQTSAPPIPTATARPSYITHQLAASSSAPSSSSAASRIHTHRSHALSQPAPFQPSFHPHLDFLYPPSCLKLTHDTQHALQSRHRQLVRAKSSLAPTKAVSAAAATAAARQLAASHDDSDRQQHLSSQADPDFTFLRHEHDAPNFFFSHPRSNALLRQDADSHLEDEAPPLSTSLDAEKLPAPLETASSAPARAVQAAASLASLRQDSIDLRSSLQTRATLDHTALVKQCRRLVLRAHRIRPKLDAKLARTIACETVADCAVYLIASAQPIAASQVLRHLLVKLGWSPRSIADMHSPLHTLTTANSDSRQHSTHPVAAATTSSDLPRLVFVTQQAISQLTMAPSASSPRPVRGFQSQHHLDAAVSLVAAMHIAHVPRSTLSQSAVIRAMLAAGHTTLAAHTYAAEVRAWWKANTDARRSRSSMRHQAALIVETGKPSSQLLREITSAMRRTEDLLNRVQPDLWAQLSPREQHALGAKQLEHAECLVDLLRLVRQAKLPLPPTPSASEIAWILSACCRFETTMMLNQPDMPDASTHGSTAADHRHKLNGAARFIRYHLREYMKALPNGQPQAGAHILLGGDPVVRPPISIAVYNQLIHYALSVLKSPPICKEVFQHMTQQRQPPLQPDAVTLNTILRQATTQRHQSLARAVLTISHAENSQAAAEPDAVADRQVPEASGPAEGVVAAQDLSAATSPAASDSRPLRPIIQQIDSAIAQADTYRLAALLQYVTSSGLFLKRFRHEPGHIGVKEAIMRIYPVLNKKRHWHKFTDEDAPAGASSQSQPSSGSDLRPKANRASRHAILHPHVLTAALNLASKAGKTGLLLRVWRLIKRTSLQSALQSSSVDVASKPWKVPVEAATILMQTLASEAARAPKAGQPSRLDRLHAFSGPRGAATRRKLRMAAKKEYARGWNILASVRGRSPSSKLQAAPQRLDTTAEQSEGVRWRAARVLAKREYAFLVHHWQVSRPLSIWRRQRLQAWLDSGSKAPTACTSGDMQRSEPCPDSRFYDALLGVFGRRPGMAQRSKSNVSQSTVLAQLRRGFEQAQHNQHKAAHPDTANLEGGHYSSKGDDQAALSSAVDSACDAAPLGLSDVSTWTTSEMLESVVARVQWNAHGRWSALNPHPMLVRLLLDMEALGLAIPVAYRWVLAHCALAAHDDDAARLLGNDDARGRHGARFNKFRADRVKTRGLAVSRPNAARDAAKQKQKEQKE</sequence>
<dbReference type="RefSeq" id="XP_014654242.1">
    <property type="nucleotide sequence ID" value="XM_014798756.1"/>
</dbReference>
<name>A0A081CLP8_PSEA2</name>
<evidence type="ECO:0000313" key="2">
    <source>
        <dbReference type="Proteomes" id="UP000053758"/>
    </source>
</evidence>
<dbReference type="PANTHER" id="PTHR24216:SF65">
    <property type="entry name" value="PAXILLIN-LIKE PROTEIN 1"/>
    <property type="match status" value="1"/>
</dbReference>
<protein>
    <submittedName>
        <fullName evidence="1">Uncharacterized protein</fullName>
    </submittedName>
</protein>
<evidence type="ECO:0000313" key="1">
    <source>
        <dbReference type="EMBL" id="GAK67594.1"/>
    </source>
</evidence>
<organism evidence="1 2">
    <name type="scientific">Pseudozyma antarctica</name>
    <name type="common">Yeast</name>
    <name type="synonym">Candida antarctica</name>
    <dbReference type="NCBI Taxonomy" id="84753"/>
    <lineage>
        <taxon>Eukaryota</taxon>
        <taxon>Fungi</taxon>
        <taxon>Dikarya</taxon>
        <taxon>Basidiomycota</taxon>
        <taxon>Ustilaginomycotina</taxon>
        <taxon>Ustilaginomycetes</taxon>
        <taxon>Ustilaginales</taxon>
        <taxon>Ustilaginaceae</taxon>
        <taxon>Moesziomyces</taxon>
    </lineage>
</organism>
<dbReference type="PANTHER" id="PTHR24216">
    <property type="entry name" value="PAXILLIN-RELATED"/>
    <property type="match status" value="1"/>
</dbReference>
<dbReference type="HOGENOM" id="CLU_264854_0_0_1"/>
<dbReference type="Proteomes" id="UP000053758">
    <property type="component" value="Unassembled WGS sequence"/>
</dbReference>
<dbReference type="OrthoDB" id="2554293at2759"/>
<dbReference type="GeneID" id="26306600"/>
<dbReference type="AlphaFoldDB" id="A0A081CLP8"/>
<reference evidence="2" key="1">
    <citation type="journal article" date="2014" name="Genome Announc.">
        <title>Draft Genome Sequence of the Yeast Pseudozyma antarctica Type Strain JCM10317, a Producer of the Glycolipid Biosurfactants, Mannosylerythritol Lipids.</title>
        <authorList>
            <person name="Saika A."/>
            <person name="Koike H."/>
            <person name="Hori T."/>
            <person name="Fukuoka T."/>
            <person name="Sato S."/>
            <person name="Habe H."/>
            <person name="Kitamoto D."/>
            <person name="Morita T."/>
        </authorList>
    </citation>
    <scope>NUCLEOTIDE SEQUENCE [LARGE SCALE GENOMIC DNA]</scope>
    <source>
        <strain evidence="2">JCM 10317</strain>
    </source>
</reference>
<gene>
    <name evidence="1" type="ORF">PAN0_019c5822</name>
</gene>
<dbReference type="EMBL" id="DF830086">
    <property type="protein sequence ID" value="GAK67594.1"/>
    <property type="molecule type" value="Genomic_DNA"/>
</dbReference>